<dbReference type="PANTHER" id="PTHR11710">
    <property type="entry name" value="40S RIBOSOMAL PROTEIN S19"/>
    <property type="match status" value="1"/>
</dbReference>
<dbReference type="EMBL" id="LWMS01000010">
    <property type="protein sequence ID" value="PWL08755.1"/>
    <property type="molecule type" value="Genomic_DNA"/>
</dbReference>
<dbReference type="PANTHER" id="PTHR11710:SF0">
    <property type="entry name" value="40S RIBOSOMAL PROTEIN S19"/>
    <property type="match status" value="1"/>
</dbReference>
<evidence type="ECO:0000313" key="8">
    <source>
        <dbReference type="Proteomes" id="UP000217528"/>
    </source>
</evidence>
<dbReference type="Proteomes" id="UP000246004">
    <property type="component" value="Unassembled WGS sequence"/>
</dbReference>
<evidence type="ECO:0000313" key="9">
    <source>
        <dbReference type="Proteomes" id="UP000246004"/>
    </source>
</evidence>
<comment type="subunit">
    <text evidence="5">Part of the 30S ribosomal subunit.</text>
</comment>
<evidence type="ECO:0000256" key="4">
    <source>
        <dbReference type="ARBA" id="ARBA00035143"/>
    </source>
</evidence>
<dbReference type="OrthoDB" id="371836at2157"/>
<name>A0A2A2HFK4_9EURY</name>
<proteinExistence type="inferred from homology"/>
<keyword evidence="3 5" id="KW-0687">Ribonucleoprotein</keyword>
<dbReference type="GO" id="GO:0003735">
    <property type="term" value="F:structural constituent of ribosome"/>
    <property type="evidence" value="ECO:0007669"/>
    <property type="project" value="InterPro"/>
</dbReference>
<dbReference type="GO" id="GO:0022627">
    <property type="term" value="C:cytosolic small ribosomal subunit"/>
    <property type="evidence" value="ECO:0007669"/>
    <property type="project" value="TreeGrafter"/>
</dbReference>
<sequence length="145" mass="16285">MTTAYDVPADSLITVVSKDLEENDKINAPDWAQFVKTGVHKERRPENPNWWFVRAATLLRRIYVDGPVGISRLQTKYGGNKDRGTNPEKFQKGSGSIIRTALQQLEDAGYVEKTEKGRIVTPAGQSYLDNKASEISKDIPELSKY</sequence>
<dbReference type="GO" id="GO:0000028">
    <property type="term" value="P:ribosomal small subunit assembly"/>
    <property type="evidence" value="ECO:0007669"/>
    <property type="project" value="TreeGrafter"/>
</dbReference>
<evidence type="ECO:0000313" key="6">
    <source>
        <dbReference type="EMBL" id="PAV08023.1"/>
    </source>
</evidence>
<dbReference type="InterPro" id="IPR036388">
    <property type="entry name" value="WH-like_DNA-bd_sf"/>
</dbReference>
<comment type="similarity">
    <text evidence="1 5">Belongs to the eukaryotic ribosomal protein eS19 family.</text>
</comment>
<reference evidence="7 9" key="1">
    <citation type="submission" date="2016-04" db="EMBL/GenBank/DDBJ databases">
        <title>Genome sequence of Methanosphaera cuniculi DSM 4103.</title>
        <authorList>
            <person name="Poehlein A."/>
            <person name="Seedorf H."/>
            <person name="Daniel R."/>
        </authorList>
    </citation>
    <scope>NUCLEOTIDE SEQUENCE [LARGE SCALE GENOMIC DNA]</scope>
    <source>
        <strain evidence="7 9">DSM 4103</strain>
    </source>
</reference>
<comment type="caution">
    <text evidence="6">The sequence shown here is derived from an EMBL/GenBank/DDBJ whole genome shotgun (WGS) entry which is preliminary data.</text>
</comment>
<dbReference type="InterPro" id="IPR018277">
    <property type="entry name" value="Ribosomal_eS19_CS"/>
</dbReference>
<organism evidence="6 8">
    <name type="scientific">Methanosphaera cuniculi</name>
    <dbReference type="NCBI Taxonomy" id="1077256"/>
    <lineage>
        <taxon>Archaea</taxon>
        <taxon>Methanobacteriati</taxon>
        <taxon>Methanobacteriota</taxon>
        <taxon>Methanomada group</taxon>
        <taxon>Methanobacteria</taxon>
        <taxon>Methanobacteriales</taxon>
        <taxon>Methanobacteriaceae</taxon>
        <taxon>Methanosphaera</taxon>
    </lineage>
</organism>
<dbReference type="HAMAP" id="MF_01474">
    <property type="entry name" value="Ribosomal_eS19"/>
    <property type="match status" value="1"/>
</dbReference>
<gene>
    <name evidence="5" type="primary">rps19e</name>
    <name evidence="6" type="ORF">ASJ82_05090</name>
    <name evidence="7" type="ORF">MSCUN_04690</name>
</gene>
<evidence type="ECO:0000313" key="7">
    <source>
        <dbReference type="EMBL" id="PWL08755.1"/>
    </source>
</evidence>
<keyword evidence="2 5" id="KW-0689">Ribosomal protein</keyword>
<dbReference type="InterPro" id="IPR027548">
    <property type="entry name" value="Ribosomal_eS19_archaeal"/>
</dbReference>
<evidence type="ECO:0000256" key="2">
    <source>
        <dbReference type="ARBA" id="ARBA00022980"/>
    </source>
</evidence>
<keyword evidence="8" id="KW-1185">Reference proteome</keyword>
<dbReference type="GO" id="GO:0003723">
    <property type="term" value="F:RNA binding"/>
    <property type="evidence" value="ECO:0007669"/>
    <property type="project" value="TreeGrafter"/>
</dbReference>
<dbReference type="InterPro" id="IPR036390">
    <property type="entry name" value="WH_DNA-bd_sf"/>
</dbReference>
<dbReference type="SMART" id="SM01413">
    <property type="entry name" value="Ribosomal_S19e"/>
    <property type="match status" value="1"/>
</dbReference>
<dbReference type="Proteomes" id="UP000217528">
    <property type="component" value="Unassembled WGS sequence"/>
</dbReference>
<dbReference type="GO" id="GO:0006412">
    <property type="term" value="P:translation"/>
    <property type="evidence" value="ECO:0007669"/>
    <property type="project" value="UniProtKB-UniRule"/>
</dbReference>
<dbReference type="SUPFAM" id="SSF46785">
    <property type="entry name" value="Winged helix' DNA-binding domain"/>
    <property type="match status" value="1"/>
</dbReference>
<dbReference type="RefSeq" id="WP_095608086.1">
    <property type="nucleotide sequence ID" value="NZ_CAUHCB010000001.1"/>
</dbReference>
<evidence type="ECO:0000256" key="3">
    <source>
        <dbReference type="ARBA" id="ARBA00023274"/>
    </source>
</evidence>
<dbReference type="PROSITE" id="PS00628">
    <property type="entry name" value="RIBOSOMAL_S19E"/>
    <property type="match status" value="1"/>
</dbReference>
<dbReference type="FunFam" id="1.10.10.10:FF:000449">
    <property type="entry name" value="30S ribosomal protein S19e"/>
    <property type="match status" value="1"/>
</dbReference>
<dbReference type="InterPro" id="IPR001266">
    <property type="entry name" value="Ribosomal_eS19"/>
</dbReference>
<reference evidence="6 8" key="2">
    <citation type="journal article" date="2017" name="BMC Genomics">
        <title>Genomic analysis of methanogenic archaea reveals a shift towards energy conservation.</title>
        <authorList>
            <person name="Gilmore S.P."/>
            <person name="Henske J.K."/>
            <person name="Sexton J.A."/>
            <person name="Solomon K.V."/>
            <person name="Seppala S."/>
            <person name="Yoo J.I."/>
            <person name="Huyett L.M."/>
            <person name="Pressman A."/>
            <person name="Cogan J.Z."/>
            <person name="Kivenson V."/>
            <person name="Peng X."/>
            <person name="Tan Y."/>
            <person name="Valentine D.L."/>
            <person name="O'Malley M.A."/>
        </authorList>
    </citation>
    <scope>NUCLEOTIDE SEQUENCE [LARGE SCALE GENOMIC DNA]</scope>
    <source>
        <strain evidence="6 8">1R-7</strain>
    </source>
</reference>
<dbReference type="AlphaFoldDB" id="A0A2A2HFK4"/>
<evidence type="ECO:0000256" key="5">
    <source>
        <dbReference type="HAMAP-Rule" id="MF_01474"/>
    </source>
</evidence>
<comment type="function">
    <text evidence="5">May be involved in maturation of the 30S ribosomal subunit.</text>
</comment>
<accession>A0A2A2HFK4</accession>
<evidence type="ECO:0000256" key="1">
    <source>
        <dbReference type="ARBA" id="ARBA00010014"/>
    </source>
</evidence>
<dbReference type="NCBIfam" id="NF006811">
    <property type="entry name" value="PRK09333.1"/>
    <property type="match status" value="1"/>
</dbReference>
<dbReference type="Pfam" id="PF01090">
    <property type="entry name" value="Ribosomal_S19e"/>
    <property type="match status" value="1"/>
</dbReference>
<dbReference type="Gene3D" id="1.10.10.10">
    <property type="entry name" value="Winged helix-like DNA-binding domain superfamily/Winged helix DNA-binding domain"/>
    <property type="match status" value="1"/>
</dbReference>
<protein>
    <recommendedName>
        <fullName evidence="4 5">Small ribosomal subunit protein eS19</fullName>
    </recommendedName>
</protein>
<dbReference type="EMBL" id="LMVN01000003">
    <property type="protein sequence ID" value="PAV08023.1"/>
    <property type="molecule type" value="Genomic_DNA"/>
</dbReference>